<feature type="compositionally biased region" description="Acidic residues" evidence="2">
    <location>
        <begin position="229"/>
        <end position="239"/>
    </location>
</feature>
<evidence type="ECO:0000259" key="3">
    <source>
        <dbReference type="PROSITE" id="PS50006"/>
    </source>
</evidence>
<evidence type="ECO:0008006" key="7">
    <source>
        <dbReference type="Google" id="ProtNLM"/>
    </source>
</evidence>
<protein>
    <recommendedName>
        <fullName evidence="7">Angiogenic factor with G patch and FHA domains 1</fullName>
    </recommendedName>
</protein>
<feature type="compositionally biased region" description="Polar residues" evidence="2">
    <location>
        <begin position="169"/>
        <end position="180"/>
    </location>
</feature>
<organism evidence="5 6">
    <name type="scientific">Psylliodes chrysocephalus</name>
    <dbReference type="NCBI Taxonomy" id="3402493"/>
    <lineage>
        <taxon>Eukaryota</taxon>
        <taxon>Metazoa</taxon>
        <taxon>Ecdysozoa</taxon>
        <taxon>Arthropoda</taxon>
        <taxon>Hexapoda</taxon>
        <taxon>Insecta</taxon>
        <taxon>Pterygota</taxon>
        <taxon>Neoptera</taxon>
        <taxon>Endopterygota</taxon>
        <taxon>Coleoptera</taxon>
        <taxon>Polyphaga</taxon>
        <taxon>Cucujiformia</taxon>
        <taxon>Chrysomeloidea</taxon>
        <taxon>Chrysomelidae</taxon>
        <taxon>Galerucinae</taxon>
        <taxon>Alticini</taxon>
        <taxon>Psylliodes</taxon>
    </lineage>
</organism>
<feature type="domain" description="G-patch" evidence="4">
    <location>
        <begin position="452"/>
        <end position="498"/>
    </location>
</feature>
<evidence type="ECO:0000313" key="6">
    <source>
        <dbReference type="Proteomes" id="UP001153636"/>
    </source>
</evidence>
<evidence type="ECO:0000256" key="1">
    <source>
        <dbReference type="SAM" id="Coils"/>
    </source>
</evidence>
<dbReference type="SMART" id="SM00240">
    <property type="entry name" value="FHA"/>
    <property type="match status" value="1"/>
</dbReference>
<dbReference type="SUPFAM" id="SSF49879">
    <property type="entry name" value="SMAD/FHA domain"/>
    <property type="match status" value="1"/>
</dbReference>
<dbReference type="InterPro" id="IPR000253">
    <property type="entry name" value="FHA_dom"/>
</dbReference>
<accession>A0A9P0G1R2</accession>
<feature type="region of interest" description="Disordered" evidence="2">
    <location>
        <begin position="169"/>
        <end position="251"/>
    </location>
</feature>
<dbReference type="Proteomes" id="UP001153636">
    <property type="component" value="Chromosome 1"/>
</dbReference>
<evidence type="ECO:0000256" key="2">
    <source>
        <dbReference type="SAM" id="MobiDB-lite"/>
    </source>
</evidence>
<name>A0A9P0G1R2_9CUCU</name>
<feature type="region of interest" description="Disordered" evidence="2">
    <location>
        <begin position="428"/>
        <end position="447"/>
    </location>
</feature>
<dbReference type="Pfam" id="PF17780">
    <property type="entry name" value="OCRE"/>
    <property type="match status" value="1"/>
</dbReference>
<feature type="domain" description="FHA" evidence="3">
    <location>
        <begin position="279"/>
        <end position="330"/>
    </location>
</feature>
<dbReference type="PANTHER" id="PTHR23106">
    <property type="entry name" value="ANGIOGENIC FACTOR WITH G PATCH AND FHA DOMAINS 1"/>
    <property type="match status" value="1"/>
</dbReference>
<keyword evidence="6" id="KW-1185">Reference proteome</keyword>
<dbReference type="GO" id="GO:0003676">
    <property type="term" value="F:nucleic acid binding"/>
    <property type="evidence" value="ECO:0007669"/>
    <property type="project" value="InterPro"/>
</dbReference>
<dbReference type="CDD" id="cd22686">
    <property type="entry name" value="FHA_AGGF1"/>
    <property type="match status" value="1"/>
</dbReference>
<feature type="compositionally biased region" description="Acidic residues" evidence="2">
    <location>
        <begin position="209"/>
        <end position="219"/>
    </location>
</feature>
<dbReference type="PROSITE" id="PS50006">
    <property type="entry name" value="FHA_DOMAIN"/>
    <property type="match status" value="1"/>
</dbReference>
<evidence type="ECO:0000313" key="5">
    <source>
        <dbReference type="EMBL" id="CAH1098539.1"/>
    </source>
</evidence>
<dbReference type="Gene3D" id="2.60.200.20">
    <property type="match status" value="1"/>
</dbReference>
<dbReference type="InterPro" id="IPR000467">
    <property type="entry name" value="G_patch_dom"/>
</dbReference>
<dbReference type="Pfam" id="PF01585">
    <property type="entry name" value="G-patch"/>
    <property type="match status" value="1"/>
</dbReference>
<sequence length="534" mass="59992">MENSRIQKESKHSDSSFSETDLPFKLELDEQFKEKLKDIPEVLEYIQKLEKIIKKHLKKINKLRNKLKTKHKNEDVATQTNFIENSTEIVESATDTTDINTEKSLVDDIKEAAEIAMQKTGFVYEETSGLYYDYNTGYYYNAEYGLYYDGTTGQYLQYNTDTQAYEFHSQASAPSVTETADQSKRKKKQRHKTKDAKRARDKRRRKDDDQDNIEMEDGECSSSEKSDEVDVDDDVDGAENSDPGDISKSWPPCMRVIVESTEIPDLKVGSLQIITCGGGSVGREGTHSILLKDPNVSKHHLKVDFDEKTSQYRAVDLGSRNGTLMNGKRMSSSKQESEATPIAHGSKIQIGQTVLLCHIHEGNQTCGHCEPGLIQVNRDAVRLKIDQNTRSDRHKKELNNLKMLYGVSGHHDDDPKLATGYTDRAQKRRETVGSQNPHEKTQVASVDQSINKENKGFKLLAKMGWKEGQSLGKSGDGLLEPIKPVSNEGNAGVGASNVIKMAAPSGKQIVWTKTKERFQKLPESNDAFDLDSDD</sequence>
<dbReference type="EMBL" id="OV651813">
    <property type="protein sequence ID" value="CAH1098539.1"/>
    <property type="molecule type" value="Genomic_DNA"/>
</dbReference>
<proteinExistence type="predicted"/>
<keyword evidence="1" id="KW-0175">Coiled coil</keyword>
<dbReference type="InterPro" id="IPR041591">
    <property type="entry name" value="OCRE"/>
</dbReference>
<dbReference type="Pfam" id="PF00498">
    <property type="entry name" value="FHA"/>
    <property type="match status" value="1"/>
</dbReference>
<dbReference type="SMART" id="SM00443">
    <property type="entry name" value="G_patch"/>
    <property type="match status" value="1"/>
</dbReference>
<dbReference type="InterPro" id="IPR008984">
    <property type="entry name" value="SMAD_FHA_dom_sf"/>
</dbReference>
<evidence type="ECO:0000259" key="4">
    <source>
        <dbReference type="PROSITE" id="PS50174"/>
    </source>
</evidence>
<feature type="coiled-coil region" evidence="1">
    <location>
        <begin position="46"/>
        <end position="73"/>
    </location>
</feature>
<feature type="compositionally biased region" description="Basic and acidic residues" evidence="2">
    <location>
        <begin position="428"/>
        <end position="441"/>
    </location>
</feature>
<dbReference type="PROSITE" id="PS50174">
    <property type="entry name" value="G_PATCH"/>
    <property type="match status" value="1"/>
</dbReference>
<dbReference type="InterPro" id="IPR053027">
    <property type="entry name" value="AGGF1"/>
</dbReference>
<dbReference type="AlphaFoldDB" id="A0A9P0G1R2"/>
<feature type="compositionally biased region" description="Basic residues" evidence="2">
    <location>
        <begin position="184"/>
        <end position="205"/>
    </location>
</feature>
<dbReference type="PANTHER" id="PTHR23106:SF24">
    <property type="entry name" value="ANGIOGENIC FACTOR WITH G PATCH AND FHA DOMAINS 1"/>
    <property type="match status" value="1"/>
</dbReference>
<gene>
    <name evidence="5" type="ORF">PSYICH_LOCUS321</name>
</gene>
<dbReference type="OrthoDB" id="2538319at2759"/>
<reference evidence="5" key="1">
    <citation type="submission" date="2022-01" db="EMBL/GenBank/DDBJ databases">
        <authorList>
            <person name="King R."/>
        </authorList>
    </citation>
    <scope>NUCLEOTIDE SEQUENCE</scope>
</reference>